<sequence>MSAVQSIPFPVPVGEPSISQKENAPPFKQTTLLNALDKGVTKGRKRTITLLNGDEVDLAASVPVTQEVLDAMRLRIIQLEDQLATAPPAKRAKTAANAEASASTSSAAPTASSSKADEKKRKMQVKKIFDRLKKECKSDSLKFQGTSKTVKFDEVLEPAEFEVLFGGKGRLIQPTPQNKPKSTVTIMEFNTPAHIQGFFGDEMKALKGNVWSRGGVPTRGFGFFGGGGGGFSKSIKQGTCDVTIRSLDVNYSKNSLKCALKFEVAQVGGGGYGGYDSDW</sequence>
<evidence type="ECO:0000256" key="1">
    <source>
        <dbReference type="SAM" id="MobiDB-lite"/>
    </source>
</evidence>
<protein>
    <submittedName>
        <fullName evidence="2">Uncharacterized protein</fullName>
    </submittedName>
</protein>
<evidence type="ECO:0000313" key="2">
    <source>
        <dbReference type="EMBL" id="KAK7007968.1"/>
    </source>
</evidence>
<dbReference type="EMBL" id="JAWWNJ010000069">
    <property type="protein sequence ID" value="KAK7007968.1"/>
    <property type="molecule type" value="Genomic_DNA"/>
</dbReference>
<feature type="region of interest" description="Disordered" evidence="1">
    <location>
        <begin position="1"/>
        <end position="24"/>
    </location>
</feature>
<dbReference type="Proteomes" id="UP001362999">
    <property type="component" value="Unassembled WGS sequence"/>
</dbReference>
<reference evidence="2 3" key="1">
    <citation type="journal article" date="2024" name="J Genomics">
        <title>Draft genome sequencing and assembly of Favolaschia claudopus CIRM-BRFM 2984 isolated from oak limbs.</title>
        <authorList>
            <person name="Navarro D."/>
            <person name="Drula E."/>
            <person name="Chaduli D."/>
            <person name="Cazenave R."/>
            <person name="Ahrendt S."/>
            <person name="Wang J."/>
            <person name="Lipzen A."/>
            <person name="Daum C."/>
            <person name="Barry K."/>
            <person name="Grigoriev I.V."/>
            <person name="Favel A."/>
            <person name="Rosso M.N."/>
            <person name="Martin F."/>
        </authorList>
    </citation>
    <scope>NUCLEOTIDE SEQUENCE [LARGE SCALE GENOMIC DNA]</scope>
    <source>
        <strain evidence="2 3">CIRM-BRFM 2984</strain>
    </source>
</reference>
<proteinExistence type="predicted"/>
<accession>A0AAW0AF40</accession>
<comment type="caution">
    <text evidence="2">The sequence shown here is derived from an EMBL/GenBank/DDBJ whole genome shotgun (WGS) entry which is preliminary data.</text>
</comment>
<name>A0AAW0AF40_9AGAR</name>
<feature type="compositionally biased region" description="Low complexity" evidence="1">
    <location>
        <begin position="86"/>
        <end position="114"/>
    </location>
</feature>
<gene>
    <name evidence="2" type="ORF">R3P38DRAFT_3325020</name>
</gene>
<organism evidence="2 3">
    <name type="scientific">Favolaschia claudopus</name>
    <dbReference type="NCBI Taxonomy" id="2862362"/>
    <lineage>
        <taxon>Eukaryota</taxon>
        <taxon>Fungi</taxon>
        <taxon>Dikarya</taxon>
        <taxon>Basidiomycota</taxon>
        <taxon>Agaricomycotina</taxon>
        <taxon>Agaricomycetes</taxon>
        <taxon>Agaricomycetidae</taxon>
        <taxon>Agaricales</taxon>
        <taxon>Marasmiineae</taxon>
        <taxon>Mycenaceae</taxon>
        <taxon>Favolaschia</taxon>
    </lineage>
</organism>
<dbReference type="AlphaFoldDB" id="A0AAW0AF40"/>
<keyword evidence="3" id="KW-1185">Reference proteome</keyword>
<evidence type="ECO:0000313" key="3">
    <source>
        <dbReference type="Proteomes" id="UP001362999"/>
    </source>
</evidence>
<feature type="region of interest" description="Disordered" evidence="1">
    <location>
        <begin position="86"/>
        <end position="120"/>
    </location>
</feature>